<dbReference type="FunFam" id="1.10.10.60:FF:000141">
    <property type="entry name" value="TetR family transcriptional regulator"/>
    <property type="match status" value="1"/>
</dbReference>
<dbReference type="GO" id="GO:0003700">
    <property type="term" value="F:DNA-binding transcription factor activity"/>
    <property type="evidence" value="ECO:0007669"/>
    <property type="project" value="TreeGrafter"/>
</dbReference>
<dbReference type="Proteomes" id="UP000645257">
    <property type="component" value="Unassembled WGS sequence"/>
</dbReference>
<evidence type="ECO:0000256" key="3">
    <source>
        <dbReference type="ARBA" id="ARBA00023163"/>
    </source>
</evidence>
<organism evidence="6 7">
    <name type="scientific">Paludibacterium paludis</name>
    <dbReference type="NCBI Taxonomy" id="1225769"/>
    <lineage>
        <taxon>Bacteria</taxon>
        <taxon>Pseudomonadati</taxon>
        <taxon>Pseudomonadota</taxon>
        <taxon>Betaproteobacteria</taxon>
        <taxon>Neisseriales</taxon>
        <taxon>Chromobacteriaceae</taxon>
        <taxon>Paludibacterium</taxon>
    </lineage>
</organism>
<dbReference type="RefSeq" id="WP_189531715.1">
    <property type="nucleotide sequence ID" value="NZ_BMYX01000003.1"/>
</dbReference>
<dbReference type="GO" id="GO:0000976">
    <property type="term" value="F:transcription cis-regulatory region binding"/>
    <property type="evidence" value="ECO:0007669"/>
    <property type="project" value="TreeGrafter"/>
</dbReference>
<dbReference type="PANTHER" id="PTHR30055">
    <property type="entry name" value="HTH-TYPE TRANSCRIPTIONAL REGULATOR RUTR"/>
    <property type="match status" value="1"/>
</dbReference>
<dbReference type="AlphaFoldDB" id="A0A918NZ62"/>
<evidence type="ECO:0000256" key="1">
    <source>
        <dbReference type="ARBA" id="ARBA00023015"/>
    </source>
</evidence>
<dbReference type="InterPro" id="IPR001647">
    <property type="entry name" value="HTH_TetR"/>
</dbReference>
<proteinExistence type="predicted"/>
<evidence type="ECO:0000259" key="5">
    <source>
        <dbReference type="PROSITE" id="PS50977"/>
    </source>
</evidence>
<keyword evidence="7" id="KW-1185">Reference proteome</keyword>
<evidence type="ECO:0000313" key="6">
    <source>
        <dbReference type="EMBL" id="GGY08654.1"/>
    </source>
</evidence>
<evidence type="ECO:0000313" key="7">
    <source>
        <dbReference type="Proteomes" id="UP000645257"/>
    </source>
</evidence>
<gene>
    <name evidence="6" type="ORF">GCM10011289_09290</name>
</gene>
<comment type="caution">
    <text evidence="6">The sequence shown here is derived from an EMBL/GenBank/DDBJ whole genome shotgun (WGS) entry which is preliminary data.</text>
</comment>
<dbReference type="InterPro" id="IPR050109">
    <property type="entry name" value="HTH-type_TetR-like_transc_reg"/>
</dbReference>
<dbReference type="SUPFAM" id="SSF46689">
    <property type="entry name" value="Homeodomain-like"/>
    <property type="match status" value="1"/>
</dbReference>
<dbReference type="PANTHER" id="PTHR30055:SF234">
    <property type="entry name" value="HTH-TYPE TRANSCRIPTIONAL REGULATOR BETI"/>
    <property type="match status" value="1"/>
</dbReference>
<dbReference type="Gene3D" id="1.10.357.10">
    <property type="entry name" value="Tetracycline Repressor, domain 2"/>
    <property type="match status" value="1"/>
</dbReference>
<evidence type="ECO:0000256" key="4">
    <source>
        <dbReference type="PROSITE-ProRule" id="PRU00335"/>
    </source>
</evidence>
<dbReference type="PRINTS" id="PR00455">
    <property type="entry name" value="HTHTETR"/>
</dbReference>
<dbReference type="Pfam" id="PF16859">
    <property type="entry name" value="TetR_C_11"/>
    <property type="match status" value="1"/>
</dbReference>
<feature type="DNA-binding region" description="H-T-H motif" evidence="4">
    <location>
        <begin position="39"/>
        <end position="58"/>
    </location>
</feature>
<feature type="domain" description="HTH tetR-type" evidence="5">
    <location>
        <begin position="16"/>
        <end position="76"/>
    </location>
</feature>
<dbReference type="Pfam" id="PF00440">
    <property type="entry name" value="TetR_N"/>
    <property type="match status" value="1"/>
</dbReference>
<reference evidence="6" key="1">
    <citation type="journal article" date="2014" name="Int. J. Syst. Evol. Microbiol.">
        <title>Complete genome sequence of Corynebacterium casei LMG S-19264T (=DSM 44701T), isolated from a smear-ripened cheese.</title>
        <authorList>
            <consortium name="US DOE Joint Genome Institute (JGI-PGF)"/>
            <person name="Walter F."/>
            <person name="Albersmeier A."/>
            <person name="Kalinowski J."/>
            <person name="Ruckert C."/>
        </authorList>
    </citation>
    <scope>NUCLEOTIDE SEQUENCE</scope>
    <source>
        <strain evidence="6">KCTC 32182</strain>
    </source>
</reference>
<keyword evidence="3" id="KW-0804">Transcription</keyword>
<protein>
    <submittedName>
        <fullName evidence="6">TetR family transcriptional regulator</fullName>
    </submittedName>
</protein>
<dbReference type="PROSITE" id="PS50977">
    <property type="entry name" value="HTH_TETR_2"/>
    <property type="match status" value="1"/>
</dbReference>
<dbReference type="SUPFAM" id="SSF48498">
    <property type="entry name" value="Tetracyclin repressor-like, C-terminal domain"/>
    <property type="match status" value="1"/>
</dbReference>
<dbReference type="InterPro" id="IPR011075">
    <property type="entry name" value="TetR_C"/>
</dbReference>
<dbReference type="InterPro" id="IPR036271">
    <property type="entry name" value="Tet_transcr_reg_TetR-rel_C_sf"/>
</dbReference>
<dbReference type="InterPro" id="IPR009057">
    <property type="entry name" value="Homeodomain-like_sf"/>
</dbReference>
<name>A0A918NZ62_9NEIS</name>
<evidence type="ECO:0000256" key="2">
    <source>
        <dbReference type="ARBA" id="ARBA00023125"/>
    </source>
</evidence>
<dbReference type="EMBL" id="BMYX01000003">
    <property type="protein sequence ID" value="GGY08654.1"/>
    <property type="molecule type" value="Genomic_DNA"/>
</dbReference>
<accession>A0A918NZ62</accession>
<sequence>MNLKCPVAARWQRKKEARPAEILDAALDLFVEKGFSATRMEEIARRAGVTKGTPYLYFSGKEDIFKAMINEFLLNPLGTIQETVSARSGSRADLLHELMEIWWHKVASRKAGGLCKLMIAEAANFPELTRYYHDELIQPGKNLVARIIRAGIDSGEFRDVPVDDAAEMLLAPALMTMIDQHSFLRAENGLPSSPADPLRYLHFALDMMLTGLNQPSR</sequence>
<keyword evidence="1" id="KW-0805">Transcription regulation</keyword>
<keyword evidence="2 4" id="KW-0238">DNA-binding</keyword>
<reference evidence="6" key="2">
    <citation type="submission" date="2020-09" db="EMBL/GenBank/DDBJ databases">
        <authorList>
            <person name="Sun Q."/>
            <person name="Kim S."/>
        </authorList>
    </citation>
    <scope>NUCLEOTIDE SEQUENCE</scope>
    <source>
        <strain evidence="6">KCTC 32182</strain>
    </source>
</reference>